<evidence type="ECO:0000313" key="8">
    <source>
        <dbReference type="Proteomes" id="UP000030856"/>
    </source>
</evidence>
<dbReference type="PIRSF" id="PIRSF000103">
    <property type="entry name" value="HIBADH"/>
    <property type="match status" value="1"/>
</dbReference>
<comment type="caution">
    <text evidence="6">The sequence shown here is derived from an EMBL/GenBank/DDBJ whole genome shotgun (WGS) entry which is preliminary data.</text>
</comment>
<evidence type="ECO:0000256" key="2">
    <source>
        <dbReference type="ARBA" id="ARBA00023027"/>
    </source>
</evidence>
<proteinExistence type="predicted"/>
<keyword evidence="1 6" id="KW-0560">Oxidoreductase</keyword>
<feature type="domain" description="3-hydroxyisobutyrate dehydrogenase-like NAD-binding" evidence="5">
    <location>
        <begin position="164"/>
        <end position="283"/>
    </location>
</feature>
<evidence type="ECO:0000259" key="4">
    <source>
        <dbReference type="Pfam" id="PF03446"/>
    </source>
</evidence>
<evidence type="ECO:0000313" key="6">
    <source>
        <dbReference type="EMBL" id="KHF24618.1"/>
    </source>
</evidence>
<dbReference type="InterPro" id="IPR036291">
    <property type="entry name" value="NAD(P)-bd_dom_sf"/>
</dbReference>
<dbReference type="EMBL" id="JRAA01000002">
    <property type="protein sequence ID" value="KHF24618.1"/>
    <property type="molecule type" value="Genomic_DNA"/>
</dbReference>
<feature type="domain" description="6-phosphogluconate dehydrogenase NADP-binding" evidence="4">
    <location>
        <begin position="2"/>
        <end position="161"/>
    </location>
</feature>
<dbReference type="SUPFAM" id="SSF48179">
    <property type="entry name" value="6-phosphogluconate dehydrogenase C-terminal domain-like"/>
    <property type="match status" value="1"/>
</dbReference>
<dbReference type="eggNOG" id="COG2084">
    <property type="taxonomic scope" value="Bacteria"/>
</dbReference>
<evidence type="ECO:0000313" key="9">
    <source>
        <dbReference type="Proteomes" id="UP000190962"/>
    </source>
</evidence>
<evidence type="ECO:0000256" key="3">
    <source>
        <dbReference type="PIRSR" id="PIRSR000103-1"/>
    </source>
</evidence>
<dbReference type="InterPro" id="IPR006115">
    <property type="entry name" value="6PGDH_NADP-bd"/>
</dbReference>
<dbReference type="InterPro" id="IPR029154">
    <property type="entry name" value="HIBADH-like_NADP-bd"/>
</dbReference>
<dbReference type="Gene3D" id="3.40.50.720">
    <property type="entry name" value="NAD(P)-binding Rossmann-like Domain"/>
    <property type="match status" value="1"/>
</dbReference>
<dbReference type="STRING" id="2340.JV46_09620"/>
<dbReference type="PANTHER" id="PTHR43060">
    <property type="entry name" value="3-HYDROXYISOBUTYRATE DEHYDROGENASE-LIKE 1, MITOCHONDRIAL-RELATED"/>
    <property type="match status" value="1"/>
</dbReference>
<reference evidence="6 8" key="1">
    <citation type="journal article" date="2014" name="BMC Genomics">
        <title>The genome of the intracellular bacterium of the coastal bivalve, Solemya velum: a blueprint for thriving in and out of symbiosis.</title>
        <authorList>
            <person name="Dmytrenko O."/>
            <person name="Russell S.L."/>
            <person name="Loo W.T."/>
            <person name="Fontanez K.M."/>
            <person name="Liao L."/>
            <person name="Roeselers G."/>
            <person name="Sharma R."/>
            <person name="Stewart F.J."/>
            <person name="Newton I.L."/>
            <person name="Woyke T."/>
            <person name="Wu D."/>
            <person name="Lang J.M."/>
            <person name="Eisen J.A."/>
            <person name="Cavanaugh C.M."/>
        </authorList>
    </citation>
    <scope>NUCLEOTIDE SEQUENCE [LARGE SCALE GENOMIC DNA]</scope>
    <source>
        <strain evidence="6 8">WH</strain>
    </source>
</reference>
<organism evidence="6 8">
    <name type="scientific">Solemya velum gill symbiont</name>
    <dbReference type="NCBI Taxonomy" id="2340"/>
    <lineage>
        <taxon>Bacteria</taxon>
        <taxon>Pseudomonadati</taxon>
        <taxon>Pseudomonadota</taxon>
        <taxon>Gammaproteobacteria</taxon>
        <taxon>sulfur-oxidizing symbionts</taxon>
    </lineage>
</organism>
<dbReference type="Proteomes" id="UP000190962">
    <property type="component" value="Unassembled WGS sequence"/>
</dbReference>
<sequence>MKVGYIGLGLMGRPCAMHLHNAGHQLAVYARRETSAAPFAEIGATICATPAEVAVNADVIFTNVSDTPDVEQIILGKDGIIEGIKPDAVVVDMSTISPVVTRDIAQKLKEKGAHMLDAPVSGGSAGAESGTLSIMIGGEEAIVERIMPLFEVMGSNIVHIGDNGAGQVTKACNQIVITQTIAGVAEAYCLADAMDVDKAKVRQALLGGFANSKILEMHGQRMLDDNYDPGFKAVLHKKDMNMVLQAASALGVALPGSGVATQWLNALVGDGSGELDSSAIYKVMKKFNQA</sequence>
<dbReference type="EMBL" id="MPNX01000023">
    <property type="protein sequence ID" value="OOY34079.1"/>
    <property type="molecule type" value="Genomic_DNA"/>
</dbReference>
<dbReference type="OrthoDB" id="9786703at2"/>
<dbReference type="GO" id="GO:0008679">
    <property type="term" value="F:2-hydroxy-3-oxopropionate reductase activity"/>
    <property type="evidence" value="ECO:0007669"/>
    <property type="project" value="UniProtKB-EC"/>
</dbReference>
<dbReference type="GO" id="GO:0050661">
    <property type="term" value="F:NADP binding"/>
    <property type="evidence" value="ECO:0007669"/>
    <property type="project" value="InterPro"/>
</dbReference>
<dbReference type="Gene3D" id="1.10.1040.10">
    <property type="entry name" value="N-(1-d-carboxylethyl)-l-norvaline Dehydrogenase, domain 2"/>
    <property type="match status" value="1"/>
</dbReference>
<dbReference type="GO" id="GO:0051287">
    <property type="term" value="F:NAD binding"/>
    <property type="evidence" value="ECO:0007669"/>
    <property type="project" value="InterPro"/>
</dbReference>
<dbReference type="Proteomes" id="UP000030856">
    <property type="component" value="Unassembled WGS sequence"/>
</dbReference>
<dbReference type="InterPro" id="IPR008927">
    <property type="entry name" value="6-PGluconate_DH-like_C_sf"/>
</dbReference>
<evidence type="ECO:0000259" key="5">
    <source>
        <dbReference type="Pfam" id="PF14833"/>
    </source>
</evidence>
<keyword evidence="2" id="KW-0520">NAD</keyword>
<dbReference type="InterPro" id="IPR013328">
    <property type="entry name" value="6PGD_dom2"/>
</dbReference>
<gene>
    <name evidence="7" type="ORF">BOV88_12050</name>
    <name evidence="6" type="ORF">JV46_09620</name>
</gene>
<evidence type="ECO:0000256" key="1">
    <source>
        <dbReference type="ARBA" id="ARBA00023002"/>
    </source>
</evidence>
<dbReference type="AlphaFoldDB" id="A0A0B0H327"/>
<dbReference type="SUPFAM" id="SSF51735">
    <property type="entry name" value="NAD(P)-binding Rossmann-fold domains"/>
    <property type="match status" value="1"/>
</dbReference>
<dbReference type="InterPro" id="IPR015815">
    <property type="entry name" value="HIBADH-related"/>
</dbReference>
<dbReference type="PANTHER" id="PTHR43060:SF15">
    <property type="entry name" value="3-HYDROXYISOBUTYRATE DEHYDROGENASE-LIKE 1, MITOCHONDRIAL-RELATED"/>
    <property type="match status" value="1"/>
</dbReference>
<feature type="active site" evidence="3">
    <location>
        <position position="170"/>
    </location>
</feature>
<reference evidence="7 9" key="2">
    <citation type="submission" date="2016-11" db="EMBL/GenBank/DDBJ databases">
        <title>Mixed transmission modes and dynamic genome evolution in an obligate animal-bacterial symbiosis.</title>
        <authorList>
            <person name="Russell S.L."/>
            <person name="Corbett-Detig R.B."/>
            <person name="Cavanaugh C.M."/>
        </authorList>
    </citation>
    <scope>NUCLEOTIDE SEQUENCE [LARGE SCALE GENOMIC DNA]</scope>
    <source>
        <strain evidence="7">MA-KB16</strain>
    </source>
</reference>
<protein>
    <submittedName>
        <fullName evidence="7">2-hydroxy-3-oxopropionate reductase</fullName>
    </submittedName>
    <submittedName>
        <fullName evidence="6">3-hydroxyisobutyrate dehydrogenase-like protein</fullName>
        <ecNumber evidence="6">1.1.1.60</ecNumber>
    </submittedName>
</protein>
<name>A0A0B0H327_SOVGS</name>
<keyword evidence="8" id="KW-1185">Reference proteome</keyword>
<dbReference type="Pfam" id="PF14833">
    <property type="entry name" value="NAD_binding_11"/>
    <property type="match status" value="1"/>
</dbReference>
<evidence type="ECO:0000313" key="7">
    <source>
        <dbReference type="EMBL" id="OOY34079.1"/>
    </source>
</evidence>
<dbReference type="PATRIC" id="fig|2340.3.peg.1262"/>
<dbReference type="EC" id="1.1.1.60" evidence="6"/>
<accession>A0A0B0H327</accession>
<dbReference type="Pfam" id="PF03446">
    <property type="entry name" value="NAD_binding_2"/>
    <property type="match status" value="1"/>
</dbReference>